<feature type="chain" id="PRO_5022244376" description="Peptidase C-terminal archaeal/bacterial domain-containing protein" evidence="1">
    <location>
        <begin position="20"/>
        <end position="227"/>
    </location>
</feature>
<organism evidence="2 3">
    <name type="scientific">Aliikangiella marina</name>
    <dbReference type="NCBI Taxonomy" id="1712262"/>
    <lineage>
        <taxon>Bacteria</taxon>
        <taxon>Pseudomonadati</taxon>
        <taxon>Pseudomonadota</taxon>
        <taxon>Gammaproteobacteria</taxon>
        <taxon>Oceanospirillales</taxon>
        <taxon>Pleioneaceae</taxon>
        <taxon>Aliikangiella</taxon>
    </lineage>
</organism>
<keyword evidence="1" id="KW-0732">Signal</keyword>
<sequence>MRFRVVALSFALGLVILFAGCGGSSDDAAQAPEQCFRTSVYYCPQSVWGDPFGIALVFAWYSGQCTREVGCSADLPQTDASQGIIREEFIAANWTITNAQESEPNNSFDDALPLVLNQETVFSITGTLNDSNDTRDTVAAGFLSSNLHAIYICRGVNDCLLPFYQGNAFHIEFYDQNQNLIESSFMNQTNNGHEITFTPQPGLYYFVAIVADDTQGEDMAYELVITD</sequence>
<evidence type="ECO:0000256" key="1">
    <source>
        <dbReference type="SAM" id="SignalP"/>
    </source>
</evidence>
<evidence type="ECO:0008006" key="4">
    <source>
        <dbReference type="Google" id="ProtNLM"/>
    </source>
</evidence>
<protein>
    <recommendedName>
        <fullName evidence="4">Peptidase C-terminal archaeal/bacterial domain-containing protein</fullName>
    </recommendedName>
</protein>
<dbReference type="AlphaFoldDB" id="A0A545TBX6"/>
<comment type="caution">
    <text evidence="2">The sequence shown here is derived from an EMBL/GenBank/DDBJ whole genome shotgun (WGS) entry which is preliminary data.</text>
</comment>
<reference evidence="2 3" key="1">
    <citation type="submission" date="2019-06" db="EMBL/GenBank/DDBJ databases">
        <title>Draft genome of Aliikangiella marina GYP-15.</title>
        <authorList>
            <person name="Wang G."/>
        </authorList>
    </citation>
    <scope>NUCLEOTIDE SEQUENCE [LARGE SCALE GENOMIC DNA]</scope>
    <source>
        <strain evidence="2 3">GYP-15</strain>
    </source>
</reference>
<dbReference type="RefSeq" id="WP_142941331.1">
    <property type="nucleotide sequence ID" value="NZ_VIKR01000002.1"/>
</dbReference>
<dbReference type="EMBL" id="VIKR01000002">
    <property type="protein sequence ID" value="TQV74717.1"/>
    <property type="molecule type" value="Genomic_DNA"/>
</dbReference>
<proteinExistence type="predicted"/>
<dbReference type="Gene3D" id="2.60.120.380">
    <property type="match status" value="1"/>
</dbReference>
<evidence type="ECO:0000313" key="3">
    <source>
        <dbReference type="Proteomes" id="UP000317839"/>
    </source>
</evidence>
<gene>
    <name evidence="2" type="ORF">FLL45_07075</name>
</gene>
<dbReference type="PROSITE" id="PS51257">
    <property type="entry name" value="PROKAR_LIPOPROTEIN"/>
    <property type="match status" value="1"/>
</dbReference>
<feature type="signal peptide" evidence="1">
    <location>
        <begin position="1"/>
        <end position="19"/>
    </location>
</feature>
<accession>A0A545TBX6</accession>
<keyword evidence="3" id="KW-1185">Reference proteome</keyword>
<name>A0A545TBX6_9GAMM</name>
<dbReference type="OrthoDB" id="6399867at2"/>
<evidence type="ECO:0000313" key="2">
    <source>
        <dbReference type="EMBL" id="TQV74717.1"/>
    </source>
</evidence>
<dbReference type="Proteomes" id="UP000317839">
    <property type="component" value="Unassembled WGS sequence"/>
</dbReference>